<dbReference type="SMART" id="SM00363">
    <property type="entry name" value="S4"/>
    <property type="match status" value="1"/>
</dbReference>
<evidence type="ECO:0000256" key="2">
    <source>
        <dbReference type="ARBA" id="ARBA00022730"/>
    </source>
</evidence>
<dbReference type="GO" id="GO:0022627">
    <property type="term" value="C:cytosolic small ribosomal subunit"/>
    <property type="evidence" value="ECO:0007669"/>
    <property type="project" value="TreeGrafter"/>
</dbReference>
<comment type="similarity">
    <text evidence="1">Belongs to the eukaryotic ribosomal protein eS4 family.</text>
</comment>
<dbReference type="InterPro" id="IPR002942">
    <property type="entry name" value="S4_RNA-bd"/>
</dbReference>
<dbReference type="NCBIfam" id="NF003312">
    <property type="entry name" value="PRK04313.1"/>
    <property type="match status" value="1"/>
</dbReference>
<organism evidence="10 11">
    <name type="scientific">Stephania yunnanensis</name>
    <dbReference type="NCBI Taxonomy" id="152371"/>
    <lineage>
        <taxon>Eukaryota</taxon>
        <taxon>Viridiplantae</taxon>
        <taxon>Streptophyta</taxon>
        <taxon>Embryophyta</taxon>
        <taxon>Tracheophyta</taxon>
        <taxon>Spermatophyta</taxon>
        <taxon>Magnoliopsida</taxon>
        <taxon>Ranunculales</taxon>
        <taxon>Menispermaceae</taxon>
        <taxon>Menispermoideae</taxon>
        <taxon>Cissampelideae</taxon>
        <taxon>Stephania</taxon>
    </lineage>
</organism>
<dbReference type="InterPro" id="IPR018199">
    <property type="entry name" value="Ribosomal_eS4_N_CS"/>
</dbReference>
<dbReference type="InterPro" id="IPR000876">
    <property type="entry name" value="Ribosomal_eS4"/>
</dbReference>
<evidence type="ECO:0000256" key="5">
    <source>
        <dbReference type="ARBA" id="ARBA00023274"/>
    </source>
</evidence>
<protein>
    <recommendedName>
        <fullName evidence="12">40S ribosomal protein S4</fullName>
    </recommendedName>
</protein>
<dbReference type="CDD" id="cd06087">
    <property type="entry name" value="KOW_RPS4"/>
    <property type="match status" value="1"/>
</dbReference>
<feature type="domain" description="KOW" evidence="9">
    <location>
        <begin position="272"/>
        <end position="299"/>
    </location>
</feature>
<dbReference type="AlphaFoldDB" id="A0AAP0J628"/>
<dbReference type="InterPro" id="IPR005824">
    <property type="entry name" value="KOW"/>
</dbReference>
<dbReference type="Proteomes" id="UP001420932">
    <property type="component" value="Unassembled WGS sequence"/>
</dbReference>
<dbReference type="PROSITE" id="PS00528">
    <property type="entry name" value="RIBOSOMAL_S4E"/>
    <property type="match status" value="1"/>
</dbReference>
<dbReference type="PANTHER" id="PTHR11581">
    <property type="entry name" value="30S/40S RIBOSOMAL PROTEIN S4"/>
    <property type="match status" value="1"/>
</dbReference>
<proteinExistence type="inferred from homology"/>
<name>A0AAP0J628_9MAGN</name>
<sequence>MLGWLQVNQLGNARLFHFKLSNIVVHCFDIYHWNPILVELSVGKLVSSDPWKESADPQSRTERRRFKIETERNREGVREKVRKEEERREETMGGRGNPWARGLKKHMKRLNAPKHWMLDKLGGAFAPKPSSGPHKSRECLPLILILRNRLKYALTYREVISILMQRHVLVDGKVRTDKTYPAGFMDVVSIPKTNENFRLLYDTKGRFRLHSIRDDEAKFKLCKVRSVQFGQKGIPYINTYDGRTIRYPDPLIKANDTIKIDLDSHKITDFIKFDVGNVVMVTGGRNRGRVGIIKNREKHKGSFETVHIQDSTGHEFATRLGNVFTIGKGTKPWISLPKGKGIKLSIIEEARKRLAAQSATPA</sequence>
<dbReference type="EMBL" id="JBBNAF010000007">
    <property type="protein sequence ID" value="KAK9127350.1"/>
    <property type="molecule type" value="Genomic_DNA"/>
</dbReference>
<dbReference type="InterPro" id="IPR041982">
    <property type="entry name" value="Ribosomal_eS4_KOW"/>
</dbReference>
<dbReference type="GO" id="GO:0003735">
    <property type="term" value="F:structural constituent of ribosome"/>
    <property type="evidence" value="ECO:0007669"/>
    <property type="project" value="InterPro"/>
</dbReference>
<dbReference type="Pfam" id="PF08071">
    <property type="entry name" value="RS4NT"/>
    <property type="match status" value="1"/>
</dbReference>
<feature type="compositionally biased region" description="Basic and acidic residues" evidence="7">
    <location>
        <begin position="73"/>
        <end position="92"/>
    </location>
</feature>
<evidence type="ECO:0000256" key="7">
    <source>
        <dbReference type="SAM" id="MobiDB-lite"/>
    </source>
</evidence>
<dbReference type="PROSITE" id="PS50889">
    <property type="entry name" value="S4"/>
    <property type="match status" value="1"/>
</dbReference>
<dbReference type="InterPro" id="IPR014722">
    <property type="entry name" value="Rib_uL2_dom2"/>
</dbReference>
<evidence type="ECO:0000256" key="3">
    <source>
        <dbReference type="ARBA" id="ARBA00022884"/>
    </source>
</evidence>
<dbReference type="Pfam" id="PF00467">
    <property type="entry name" value="KOW"/>
    <property type="match status" value="1"/>
</dbReference>
<evidence type="ECO:0000256" key="6">
    <source>
        <dbReference type="PROSITE-ProRule" id="PRU00182"/>
    </source>
</evidence>
<evidence type="ECO:0000313" key="11">
    <source>
        <dbReference type="Proteomes" id="UP001420932"/>
    </source>
</evidence>
<dbReference type="InterPro" id="IPR032277">
    <property type="entry name" value="Ribosomal_eS4_C"/>
</dbReference>
<comment type="caution">
    <text evidence="10">The sequence shown here is derived from an EMBL/GenBank/DDBJ whole genome shotgun (WGS) entry which is preliminary data.</text>
</comment>
<reference evidence="10 11" key="1">
    <citation type="submission" date="2024-01" db="EMBL/GenBank/DDBJ databases">
        <title>Genome assemblies of Stephania.</title>
        <authorList>
            <person name="Yang L."/>
        </authorList>
    </citation>
    <scope>NUCLEOTIDE SEQUENCE [LARGE SCALE GENOMIC DNA]</scope>
    <source>
        <strain evidence="10">YNDBR</strain>
        <tissue evidence="10">Leaf</tissue>
    </source>
</reference>
<feature type="region of interest" description="Disordered" evidence="7">
    <location>
        <begin position="73"/>
        <end position="100"/>
    </location>
</feature>
<dbReference type="PANTHER" id="PTHR11581:SF0">
    <property type="entry name" value="SMALL RIBOSOMAL SUBUNIT PROTEIN ES4"/>
    <property type="match status" value="1"/>
</dbReference>
<dbReference type="FunFam" id="2.30.30.30:FF:000005">
    <property type="entry name" value="40S ribosomal protein S4"/>
    <property type="match status" value="1"/>
</dbReference>
<dbReference type="InterPro" id="IPR013845">
    <property type="entry name" value="Ribosomal_eS4_central_region"/>
</dbReference>
<evidence type="ECO:0008006" key="12">
    <source>
        <dbReference type="Google" id="ProtNLM"/>
    </source>
</evidence>
<evidence type="ECO:0000313" key="10">
    <source>
        <dbReference type="EMBL" id="KAK9127350.1"/>
    </source>
</evidence>
<dbReference type="Gene3D" id="2.30.30.30">
    <property type="match status" value="1"/>
</dbReference>
<dbReference type="InterPro" id="IPR013843">
    <property type="entry name" value="Ribosomal_eS4_N"/>
</dbReference>
<dbReference type="FunFam" id="2.40.50.740:FF:000001">
    <property type="entry name" value="40S ribosomal protein S4"/>
    <property type="match status" value="1"/>
</dbReference>
<dbReference type="Pfam" id="PF16121">
    <property type="entry name" value="40S_S4_C"/>
    <property type="match status" value="1"/>
</dbReference>
<dbReference type="FunFam" id="3.10.290.10:FF:000002">
    <property type="entry name" value="40S ribosomal protein S4"/>
    <property type="match status" value="1"/>
</dbReference>
<dbReference type="Pfam" id="PF00900">
    <property type="entry name" value="Ribosomal_S4e"/>
    <property type="match status" value="1"/>
</dbReference>
<dbReference type="GO" id="GO:0006412">
    <property type="term" value="P:translation"/>
    <property type="evidence" value="ECO:0007669"/>
    <property type="project" value="InterPro"/>
</dbReference>
<gene>
    <name evidence="10" type="ORF">Syun_016147</name>
</gene>
<keyword evidence="5" id="KW-0687">Ribonucleoprotein</keyword>
<dbReference type="Gene3D" id="2.40.50.740">
    <property type="match status" value="1"/>
</dbReference>
<dbReference type="Pfam" id="PF01479">
    <property type="entry name" value="S4"/>
    <property type="match status" value="1"/>
</dbReference>
<keyword evidence="11" id="KW-1185">Reference proteome</keyword>
<keyword evidence="3 6" id="KW-0694">RNA-binding</keyword>
<dbReference type="Gene3D" id="3.10.290.10">
    <property type="entry name" value="RNA-binding S4 domain"/>
    <property type="match status" value="1"/>
</dbReference>
<dbReference type="SMART" id="SM00739">
    <property type="entry name" value="KOW"/>
    <property type="match status" value="1"/>
</dbReference>
<accession>A0AAP0J628</accession>
<dbReference type="CDD" id="cd00165">
    <property type="entry name" value="S4"/>
    <property type="match status" value="1"/>
</dbReference>
<keyword evidence="2 6" id="KW-0699">rRNA-binding</keyword>
<dbReference type="InterPro" id="IPR038237">
    <property type="entry name" value="Ribosomal_eS4_central_sf"/>
</dbReference>
<evidence type="ECO:0000259" key="9">
    <source>
        <dbReference type="SMART" id="SM00739"/>
    </source>
</evidence>
<feature type="domain" description="RNA-binding S4" evidence="8">
    <location>
        <begin position="140"/>
        <end position="204"/>
    </location>
</feature>
<evidence type="ECO:0000256" key="4">
    <source>
        <dbReference type="ARBA" id="ARBA00022980"/>
    </source>
</evidence>
<dbReference type="HAMAP" id="MF_00485">
    <property type="entry name" value="Ribosomal_eS4"/>
    <property type="match status" value="1"/>
</dbReference>
<keyword evidence="4" id="KW-0689">Ribosomal protein</keyword>
<evidence type="ECO:0000259" key="8">
    <source>
        <dbReference type="SMART" id="SM00363"/>
    </source>
</evidence>
<dbReference type="InterPro" id="IPR036986">
    <property type="entry name" value="S4_RNA-bd_sf"/>
</dbReference>
<dbReference type="GO" id="GO:0019843">
    <property type="term" value="F:rRNA binding"/>
    <property type="evidence" value="ECO:0007669"/>
    <property type="project" value="UniProtKB-KW"/>
</dbReference>
<evidence type="ECO:0000256" key="1">
    <source>
        <dbReference type="ARBA" id="ARBA00007500"/>
    </source>
</evidence>